<dbReference type="EMBL" id="OX597815">
    <property type="protein sequence ID" value="CAI9717404.1"/>
    <property type="molecule type" value="Genomic_DNA"/>
</dbReference>
<reference evidence="1" key="1">
    <citation type="submission" date="2023-08" db="EMBL/GenBank/DDBJ databases">
        <authorList>
            <person name="Alioto T."/>
            <person name="Alioto T."/>
            <person name="Gomez Garrido J."/>
        </authorList>
    </citation>
    <scope>NUCLEOTIDE SEQUENCE</scope>
</reference>
<evidence type="ECO:0000313" key="2">
    <source>
        <dbReference type="Proteomes" id="UP001162480"/>
    </source>
</evidence>
<sequence length="168" mass="19469">MEWSPSSPDLNPIENLWSIAKQKLYERGKQYNSKVELWNDVQSIIAAVSPDQIGKLTNSMDNSLVTLFEKKGRYINMHLNHEIPPDSSSSNPTIIPNLFFKLHLMILAGWRSMQSSDVLEFLRKINDIGTKMTEKYECKKKICLTSQVSLMKNIRKDIRLFCDIGYRK</sequence>
<accession>A0AA36AKZ4</accession>
<evidence type="ECO:0000313" key="1">
    <source>
        <dbReference type="EMBL" id="CAI9717404.1"/>
    </source>
</evidence>
<keyword evidence="2" id="KW-1185">Reference proteome</keyword>
<dbReference type="InterPro" id="IPR036397">
    <property type="entry name" value="RNaseH_sf"/>
</dbReference>
<name>A0AA36AKZ4_OCTVU</name>
<gene>
    <name evidence="1" type="ORF">OCTVUL_1B000438</name>
</gene>
<proteinExistence type="predicted"/>
<protein>
    <recommendedName>
        <fullName evidence="3">Tc1-like transposase DDE domain-containing protein</fullName>
    </recommendedName>
</protein>
<dbReference type="AlphaFoldDB" id="A0AA36AKZ4"/>
<organism evidence="1 2">
    <name type="scientific">Octopus vulgaris</name>
    <name type="common">Common octopus</name>
    <dbReference type="NCBI Taxonomy" id="6645"/>
    <lineage>
        <taxon>Eukaryota</taxon>
        <taxon>Metazoa</taxon>
        <taxon>Spiralia</taxon>
        <taxon>Lophotrochozoa</taxon>
        <taxon>Mollusca</taxon>
        <taxon>Cephalopoda</taxon>
        <taxon>Coleoidea</taxon>
        <taxon>Octopodiformes</taxon>
        <taxon>Octopoda</taxon>
        <taxon>Incirrata</taxon>
        <taxon>Octopodidae</taxon>
        <taxon>Octopus</taxon>
    </lineage>
</organism>
<dbReference type="Proteomes" id="UP001162480">
    <property type="component" value="Chromosome 2"/>
</dbReference>
<evidence type="ECO:0008006" key="3">
    <source>
        <dbReference type="Google" id="ProtNLM"/>
    </source>
</evidence>
<dbReference type="GO" id="GO:0003676">
    <property type="term" value="F:nucleic acid binding"/>
    <property type="evidence" value="ECO:0007669"/>
    <property type="project" value="InterPro"/>
</dbReference>
<dbReference type="Gene3D" id="3.30.420.10">
    <property type="entry name" value="Ribonuclease H-like superfamily/Ribonuclease H"/>
    <property type="match status" value="1"/>
</dbReference>